<keyword evidence="7 9" id="KW-0472">Membrane</keyword>
<comment type="caution">
    <text evidence="10">The sequence shown here is derived from an EMBL/GenBank/DDBJ whole genome shotgun (WGS) entry which is preliminary data.</text>
</comment>
<feature type="transmembrane region" description="Helical" evidence="9">
    <location>
        <begin position="261"/>
        <end position="282"/>
    </location>
</feature>
<protein>
    <submittedName>
        <fullName evidence="10">Branched-chain amino acid transport system permease protein</fullName>
    </submittedName>
</protein>
<dbReference type="AlphaFoldDB" id="A0AAE3VS10"/>
<keyword evidence="4 9" id="KW-0812">Transmembrane</keyword>
<proteinExistence type="inferred from homology"/>
<gene>
    <name evidence="10" type="ORF">J2S73_003369</name>
</gene>
<comment type="subcellular location">
    <subcellularLocation>
        <location evidence="1">Cell membrane</location>
        <topology evidence="1">Multi-pass membrane protein</topology>
    </subcellularLocation>
</comment>
<dbReference type="InterPro" id="IPR001851">
    <property type="entry name" value="ABC_transp_permease"/>
</dbReference>
<evidence type="ECO:0000256" key="4">
    <source>
        <dbReference type="ARBA" id="ARBA00022692"/>
    </source>
</evidence>
<feature type="transmembrane region" description="Helical" evidence="9">
    <location>
        <begin position="34"/>
        <end position="51"/>
    </location>
</feature>
<keyword evidence="11" id="KW-1185">Reference proteome</keyword>
<feature type="transmembrane region" description="Helical" evidence="9">
    <location>
        <begin position="188"/>
        <end position="208"/>
    </location>
</feature>
<comment type="similarity">
    <text evidence="8">Belongs to the binding-protein-dependent transport system permease family. LivHM subfamily.</text>
</comment>
<keyword evidence="3" id="KW-1003">Cell membrane</keyword>
<evidence type="ECO:0000313" key="11">
    <source>
        <dbReference type="Proteomes" id="UP001229244"/>
    </source>
</evidence>
<sequence length="287" mass="30262">MVATALIGLSIAMLLFLLAAGLTLVFGMLGVINFAHGAIYMLGAFGAFEVYRTTGSFWLALVVAPIVVALIGAAMEVVLLRPLYDRDHVEQLLMTFGAILVIEEAVRMVWGLGYRDLPLPSALEGSVPVLGDQVAVYRLFLLAAGTAVGAGLFLLIEKTRLGMVLRAAMSYPTMVRALGIRVDRVRTIVFAVGAALAALAGAIAAPIVPIQVGMSFTIIVDCFVVVILGGLGNIRGAIAAAILLGLVQAFGQHYFPSWIEVVTYVVLIGVLLIRPQGLFSAAPARKA</sequence>
<dbReference type="GO" id="GO:0006865">
    <property type="term" value="P:amino acid transport"/>
    <property type="evidence" value="ECO:0007669"/>
    <property type="project" value="UniProtKB-KW"/>
</dbReference>
<feature type="transmembrane region" description="Helical" evidence="9">
    <location>
        <begin position="134"/>
        <end position="156"/>
    </location>
</feature>
<evidence type="ECO:0000313" key="10">
    <source>
        <dbReference type="EMBL" id="MDQ0316893.1"/>
    </source>
</evidence>
<evidence type="ECO:0000256" key="1">
    <source>
        <dbReference type="ARBA" id="ARBA00004651"/>
    </source>
</evidence>
<evidence type="ECO:0000256" key="9">
    <source>
        <dbReference type="SAM" id="Phobius"/>
    </source>
</evidence>
<dbReference type="GO" id="GO:0005886">
    <property type="term" value="C:plasma membrane"/>
    <property type="evidence" value="ECO:0007669"/>
    <property type="project" value="UniProtKB-SubCell"/>
</dbReference>
<dbReference type="InterPro" id="IPR052157">
    <property type="entry name" value="BCAA_transport_permease"/>
</dbReference>
<keyword evidence="5" id="KW-0029">Amino-acid transport</keyword>
<reference evidence="10" key="1">
    <citation type="submission" date="2023-07" db="EMBL/GenBank/DDBJ databases">
        <title>Genomic Encyclopedia of Type Strains, Phase IV (KMG-IV): sequencing the most valuable type-strain genomes for metagenomic binning, comparative biology and taxonomic classification.</title>
        <authorList>
            <person name="Goeker M."/>
        </authorList>
    </citation>
    <scope>NUCLEOTIDE SEQUENCE</scope>
    <source>
        <strain evidence="10">DSM 21202</strain>
    </source>
</reference>
<evidence type="ECO:0000256" key="5">
    <source>
        <dbReference type="ARBA" id="ARBA00022970"/>
    </source>
</evidence>
<feature type="transmembrane region" description="Helical" evidence="9">
    <location>
        <begin position="92"/>
        <end position="114"/>
    </location>
</feature>
<evidence type="ECO:0000256" key="2">
    <source>
        <dbReference type="ARBA" id="ARBA00022448"/>
    </source>
</evidence>
<organism evidence="10 11">
    <name type="scientific">Amorphus orientalis</name>
    <dbReference type="NCBI Taxonomy" id="649198"/>
    <lineage>
        <taxon>Bacteria</taxon>
        <taxon>Pseudomonadati</taxon>
        <taxon>Pseudomonadota</taxon>
        <taxon>Alphaproteobacteria</taxon>
        <taxon>Hyphomicrobiales</taxon>
        <taxon>Amorphaceae</taxon>
        <taxon>Amorphus</taxon>
    </lineage>
</organism>
<accession>A0AAE3VS10</accession>
<evidence type="ECO:0000256" key="6">
    <source>
        <dbReference type="ARBA" id="ARBA00022989"/>
    </source>
</evidence>
<dbReference type="CDD" id="cd06582">
    <property type="entry name" value="TM_PBP1_LivH_like"/>
    <property type="match status" value="1"/>
</dbReference>
<evidence type="ECO:0000256" key="8">
    <source>
        <dbReference type="ARBA" id="ARBA00037998"/>
    </source>
</evidence>
<dbReference type="GO" id="GO:0022857">
    <property type="term" value="F:transmembrane transporter activity"/>
    <property type="evidence" value="ECO:0007669"/>
    <property type="project" value="InterPro"/>
</dbReference>
<dbReference type="Pfam" id="PF02653">
    <property type="entry name" value="BPD_transp_2"/>
    <property type="match status" value="1"/>
</dbReference>
<evidence type="ECO:0000256" key="7">
    <source>
        <dbReference type="ARBA" id="ARBA00023136"/>
    </source>
</evidence>
<dbReference type="EMBL" id="JAUSUL010000003">
    <property type="protein sequence ID" value="MDQ0316893.1"/>
    <property type="molecule type" value="Genomic_DNA"/>
</dbReference>
<dbReference type="Proteomes" id="UP001229244">
    <property type="component" value="Unassembled WGS sequence"/>
</dbReference>
<dbReference type="PANTHER" id="PTHR11795">
    <property type="entry name" value="BRANCHED-CHAIN AMINO ACID TRANSPORT SYSTEM PERMEASE PROTEIN LIVH"/>
    <property type="match status" value="1"/>
</dbReference>
<dbReference type="RefSeq" id="WP_306886766.1">
    <property type="nucleotide sequence ID" value="NZ_JAUSUL010000003.1"/>
</dbReference>
<evidence type="ECO:0000256" key="3">
    <source>
        <dbReference type="ARBA" id="ARBA00022475"/>
    </source>
</evidence>
<feature type="transmembrane region" description="Helical" evidence="9">
    <location>
        <begin position="57"/>
        <end position="80"/>
    </location>
</feature>
<keyword evidence="6 9" id="KW-1133">Transmembrane helix</keyword>
<dbReference type="PANTHER" id="PTHR11795:SF442">
    <property type="entry name" value="ABC TRANSPORTER ATP-BINDING PROTEIN"/>
    <property type="match status" value="1"/>
</dbReference>
<feature type="transmembrane region" description="Helical" evidence="9">
    <location>
        <begin position="6"/>
        <end position="27"/>
    </location>
</feature>
<keyword evidence="2" id="KW-0813">Transport</keyword>
<name>A0AAE3VS10_9HYPH</name>